<dbReference type="InterPro" id="IPR032675">
    <property type="entry name" value="LRR_dom_sf"/>
</dbReference>
<organism evidence="5">
    <name type="scientific">Arundo donax</name>
    <name type="common">Giant reed</name>
    <name type="synonym">Donax arundinaceus</name>
    <dbReference type="NCBI Taxonomy" id="35708"/>
    <lineage>
        <taxon>Eukaryota</taxon>
        <taxon>Viridiplantae</taxon>
        <taxon>Streptophyta</taxon>
        <taxon>Embryophyta</taxon>
        <taxon>Tracheophyta</taxon>
        <taxon>Spermatophyta</taxon>
        <taxon>Magnoliopsida</taxon>
        <taxon>Liliopsida</taxon>
        <taxon>Poales</taxon>
        <taxon>Poaceae</taxon>
        <taxon>PACMAD clade</taxon>
        <taxon>Arundinoideae</taxon>
        <taxon>Arundineae</taxon>
        <taxon>Arundo</taxon>
    </lineage>
</organism>
<dbReference type="EMBL" id="GBRH01203696">
    <property type="protein sequence ID" value="JAD94199.1"/>
    <property type="molecule type" value="Transcribed_RNA"/>
</dbReference>
<evidence type="ECO:0000313" key="5">
    <source>
        <dbReference type="EMBL" id="JAD94199.1"/>
    </source>
</evidence>
<dbReference type="AlphaFoldDB" id="A0A0A9E087"/>
<keyword evidence="3" id="KW-0732">Signal</keyword>
<dbReference type="InterPro" id="IPR013210">
    <property type="entry name" value="LRR_N_plant-typ"/>
</dbReference>
<feature type="signal peptide" evidence="3">
    <location>
        <begin position="1"/>
        <end position="23"/>
    </location>
</feature>
<keyword evidence="1" id="KW-0433">Leucine-rich repeat</keyword>
<accession>A0A0A9E087</accession>
<name>A0A0A9E087_ARUDO</name>
<dbReference type="Pfam" id="PF08263">
    <property type="entry name" value="LRRNT_2"/>
    <property type="match status" value="1"/>
</dbReference>
<reference evidence="5" key="1">
    <citation type="submission" date="2014-09" db="EMBL/GenBank/DDBJ databases">
        <authorList>
            <person name="Magalhaes I.L.F."/>
            <person name="Oliveira U."/>
            <person name="Santos F.R."/>
            <person name="Vidigal T.H.D.A."/>
            <person name="Brescovit A.D."/>
            <person name="Santos A.J."/>
        </authorList>
    </citation>
    <scope>NUCLEOTIDE SEQUENCE</scope>
    <source>
        <tissue evidence="5">Shoot tissue taken approximately 20 cm above the soil surface</tissue>
    </source>
</reference>
<sequence>MAFLGVFTLGLVWLLCISTTLRSLPLAICSATEYDRQALLCFKSQTSGPTEVFTSWSNASLEFCNWNGVPCSARSPRRVIKSCIRRHHRLHATLHCQPHLSYKAPTVKQ</sequence>
<reference evidence="5" key="2">
    <citation type="journal article" date="2015" name="Data Brief">
        <title>Shoot transcriptome of the giant reed, Arundo donax.</title>
        <authorList>
            <person name="Barrero R.A."/>
            <person name="Guerrero F.D."/>
            <person name="Moolhuijzen P."/>
            <person name="Goolsby J.A."/>
            <person name="Tidwell J."/>
            <person name="Bellgard S.E."/>
            <person name="Bellgard M.I."/>
        </authorList>
    </citation>
    <scope>NUCLEOTIDE SEQUENCE</scope>
    <source>
        <tissue evidence="5">Shoot tissue taken approximately 20 cm above the soil surface</tissue>
    </source>
</reference>
<feature type="domain" description="Leucine-rich repeat-containing N-terminal plant-type" evidence="4">
    <location>
        <begin position="34"/>
        <end position="72"/>
    </location>
</feature>
<feature type="chain" id="PRO_5002061689" description="Leucine-rich repeat-containing N-terminal plant-type domain-containing protein" evidence="3">
    <location>
        <begin position="24"/>
        <end position="109"/>
    </location>
</feature>
<keyword evidence="2" id="KW-0677">Repeat</keyword>
<evidence type="ECO:0000256" key="1">
    <source>
        <dbReference type="ARBA" id="ARBA00022614"/>
    </source>
</evidence>
<protein>
    <recommendedName>
        <fullName evidence="4">Leucine-rich repeat-containing N-terminal plant-type domain-containing protein</fullName>
    </recommendedName>
</protein>
<proteinExistence type="predicted"/>
<evidence type="ECO:0000256" key="3">
    <source>
        <dbReference type="SAM" id="SignalP"/>
    </source>
</evidence>
<dbReference type="Gene3D" id="3.80.10.10">
    <property type="entry name" value="Ribonuclease Inhibitor"/>
    <property type="match status" value="1"/>
</dbReference>
<evidence type="ECO:0000259" key="4">
    <source>
        <dbReference type="Pfam" id="PF08263"/>
    </source>
</evidence>
<evidence type="ECO:0000256" key="2">
    <source>
        <dbReference type="ARBA" id="ARBA00022737"/>
    </source>
</evidence>